<evidence type="ECO:0000256" key="6">
    <source>
        <dbReference type="ARBA" id="ARBA00023163"/>
    </source>
</evidence>
<sequence length="540" mass="59911">MNEHASCSVGSCSLAKEGPPLALLNTANGINCRSVQELGLLFSVSQTLEKSLDLGDIIRPALNRLRSFLGLNRGSIAIRNRDTGGFLLAEAVGLQDDVSPDIYLQFIRPIVVRTMEKGDPVIVPKLEEWTKDKDIESHVLEPLLIAQGIGLVSVPLRTDDEVIGALSIECSNSGNGWESTVRILTMIASIVAQAARVRRDAAEQLQSLRAENERLQEEIAHGFRPNNMIGNSSIMKTVYYHIEQVANSSTSVLVRGESGTGKELVAKALHEKSPRKKKPFVKFNCAALPDSIIESELFGHEKGAFTGALAMRKGRFEAADGGTIFLDEIGDISQSTQIKLLRVLQEREFERVGSQETRRVDVRVVAATSRNLEEMIEEGAFREDLYYRLNVFPIYMPPLRERKCDILMLADHFIDKFSKRLGQKRTRISSAAIDMLVSYHWAGNVRELENCIERAVLLAKGQSIKAHHLPPTLQKKTKAESSEVATLEDAVQALEREMIVDALKETGSNLAEAARRLGITERKAGLRVKKYGIDLARFKN</sequence>
<dbReference type="PANTHER" id="PTHR32071">
    <property type="entry name" value="TRANSCRIPTIONAL REGULATORY PROTEIN"/>
    <property type="match status" value="1"/>
</dbReference>
<keyword evidence="4" id="KW-0238">DNA-binding</keyword>
<dbReference type="RefSeq" id="WP_185660081.1">
    <property type="nucleotide sequence ID" value="NZ_CAWPOO010000008.1"/>
</dbReference>
<evidence type="ECO:0000256" key="1">
    <source>
        <dbReference type="ARBA" id="ARBA00022741"/>
    </source>
</evidence>
<dbReference type="PRINTS" id="PR01590">
    <property type="entry name" value="HTHFIS"/>
</dbReference>
<evidence type="ECO:0000313" key="10">
    <source>
        <dbReference type="Proteomes" id="UP000526501"/>
    </source>
</evidence>
<dbReference type="Pfam" id="PF02954">
    <property type="entry name" value="HTH_8"/>
    <property type="match status" value="1"/>
</dbReference>
<name>A0A7X1B5W6_9BACT</name>
<dbReference type="PROSITE" id="PS00675">
    <property type="entry name" value="SIGMA54_INTERACT_1"/>
    <property type="match status" value="1"/>
</dbReference>
<evidence type="ECO:0000256" key="3">
    <source>
        <dbReference type="ARBA" id="ARBA00023015"/>
    </source>
</evidence>
<dbReference type="EMBL" id="JACHVC010000008">
    <property type="protein sequence ID" value="MBC2606192.1"/>
    <property type="molecule type" value="Genomic_DNA"/>
</dbReference>
<reference evidence="9 10" key="1">
    <citation type="submission" date="2020-07" db="EMBL/GenBank/DDBJ databases">
        <authorList>
            <person name="Feng X."/>
        </authorList>
    </citation>
    <scope>NUCLEOTIDE SEQUENCE [LARGE SCALE GENOMIC DNA]</scope>
    <source>
        <strain evidence="9 10">JCM23202</strain>
    </source>
</reference>
<dbReference type="FunFam" id="1.10.8.60:FF:000014">
    <property type="entry name" value="DNA-binding transcriptional regulator NtrC"/>
    <property type="match status" value="1"/>
</dbReference>
<evidence type="ECO:0000259" key="8">
    <source>
        <dbReference type="PROSITE" id="PS50045"/>
    </source>
</evidence>
<dbReference type="PROSITE" id="PS50045">
    <property type="entry name" value="SIGMA54_INTERACT_4"/>
    <property type="match status" value="1"/>
</dbReference>
<dbReference type="InterPro" id="IPR003593">
    <property type="entry name" value="AAA+_ATPase"/>
</dbReference>
<feature type="coiled-coil region" evidence="7">
    <location>
        <begin position="191"/>
        <end position="218"/>
    </location>
</feature>
<dbReference type="InterPro" id="IPR025943">
    <property type="entry name" value="Sigma_54_int_dom_ATP-bd_2"/>
</dbReference>
<keyword evidence="2" id="KW-0067">ATP-binding</keyword>
<keyword evidence="7" id="KW-0175">Coiled coil</keyword>
<dbReference type="InterPro" id="IPR025662">
    <property type="entry name" value="Sigma_54_int_dom_ATP-bd_1"/>
</dbReference>
<dbReference type="Pfam" id="PF25601">
    <property type="entry name" value="AAA_lid_14"/>
    <property type="match status" value="1"/>
</dbReference>
<dbReference type="AlphaFoldDB" id="A0A7X1B5W6"/>
<dbReference type="InterPro" id="IPR029016">
    <property type="entry name" value="GAF-like_dom_sf"/>
</dbReference>
<dbReference type="InterPro" id="IPR002078">
    <property type="entry name" value="Sigma_54_int"/>
</dbReference>
<organism evidence="9 10">
    <name type="scientific">Pelagicoccus albus</name>
    <dbReference type="NCBI Taxonomy" id="415222"/>
    <lineage>
        <taxon>Bacteria</taxon>
        <taxon>Pseudomonadati</taxon>
        <taxon>Verrucomicrobiota</taxon>
        <taxon>Opitutia</taxon>
        <taxon>Puniceicoccales</taxon>
        <taxon>Pelagicoccaceae</taxon>
        <taxon>Pelagicoccus</taxon>
    </lineage>
</organism>
<dbReference type="FunFam" id="3.40.50.300:FF:000006">
    <property type="entry name" value="DNA-binding transcriptional regulator NtrC"/>
    <property type="match status" value="1"/>
</dbReference>
<dbReference type="Gene3D" id="1.10.10.60">
    <property type="entry name" value="Homeodomain-like"/>
    <property type="match status" value="1"/>
</dbReference>
<dbReference type="InterPro" id="IPR009057">
    <property type="entry name" value="Homeodomain-like_sf"/>
</dbReference>
<evidence type="ECO:0000256" key="5">
    <source>
        <dbReference type="ARBA" id="ARBA00023159"/>
    </source>
</evidence>
<comment type="caution">
    <text evidence="9">The sequence shown here is derived from an EMBL/GenBank/DDBJ whole genome shotgun (WGS) entry which is preliminary data.</text>
</comment>
<keyword evidence="3" id="KW-0805">Transcription regulation</keyword>
<dbReference type="GO" id="GO:0006355">
    <property type="term" value="P:regulation of DNA-templated transcription"/>
    <property type="evidence" value="ECO:0007669"/>
    <property type="project" value="InterPro"/>
</dbReference>
<dbReference type="InterPro" id="IPR002197">
    <property type="entry name" value="HTH_Fis"/>
</dbReference>
<dbReference type="SMART" id="SM00382">
    <property type="entry name" value="AAA"/>
    <property type="match status" value="1"/>
</dbReference>
<dbReference type="SUPFAM" id="SSF46689">
    <property type="entry name" value="Homeodomain-like"/>
    <property type="match status" value="1"/>
</dbReference>
<feature type="domain" description="Sigma-54 factor interaction" evidence="8">
    <location>
        <begin position="228"/>
        <end position="457"/>
    </location>
</feature>
<dbReference type="SUPFAM" id="SSF55781">
    <property type="entry name" value="GAF domain-like"/>
    <property type="match status" value="1"/>
</dbReference>
<gene>
    <name evidence="9" type="ORF">H5P27_09045</name>
</gene>
<evidence type="ECO:0000256" key="4">
    <source>
        <dbReference type="ARBA" id="ARBA00023125"/>
    </source>
</evidence>
<dbReference type="Pfam" id="PF00158">
    <property type="entry name" value="Sigma54_activat"/>
    <property type="match status" value="1"/>
</dbReference>
<keyword evidence="6" id="KW-0804">Transcription</keyword>
<evidence type="ECO:0000313" key="9">
    <source>
        <dbReference type="EMBL" id="MBC2606192.1"/>
    </source>
</evidence>
<proteinExistence type="predicted"/>
<dbReference type="Proteomes" id="UP000526501">
    <property type="component" value="Unassembled WGS sequence"/>
</dbReference>
<dbReference type="PROSITE" id="PS00676">
    <property type="entry name" value="SIGMA54_INTERACT_2"/>
    <property type="match status" value="1"/>
</dbReference>
<evidence type="ECO:0000256" key="7">
    <source>
        <dbReference type="SAM" id="Coils"/>
    </source>
</evidence>
<dbReference type="Pfam" id="PF01590">
    <property type="entry name" value="GAF"/>
    <property type="match status" value="1"/>
</dbReference>
<keyword evidence="1" id="KW-0547">Nucleotide-binding</keyword>
<dbReference type="CDD" id="cd00009">
    <property type="entry name" value="AAA"/>
    <property type="match status" value="1"/>
</dbReference>
<dbReference type="InterPro" id="IPR058031">
    <property type="entry name" value="AAA_lid_NorR"/>
</dbReference>
<dbReference type="Gene3D" id="3.30.450.40">
    <property type="match status" value="1"/>
</dbReference>
<protein>
    <submittedName>
        <fullName evidence="9">Sigma 54-interacting transcriptional regulator</fullName>
    </submittedName>
</protein>
<keyword evidence="10" id="KW-1185">Reference proteome</keyword>
<accession>A0A7X1B5W6</accession>
<dbReference type="SUPFAM" id="SSF52540">
    <property type="entry name" value="P-loop containing nucleoside triphosphate hydrolases"/>
    <property type="match status" value="1"/>
</dbReference>
<dbReference type="InterPro" id="IPR003018">
    <property type="entry name" value="GAF"/>
</dbReference>
<evidence type="ECO:0000256" key="2">
    <source>
        <dbReference type="ARBA" id="ARBA00022840"/>
    </source>
</evidence>
<dbReference type="SMART" id="SM00065">
    <property type="entry name" value="GAF"/>
    <property type="match status" value="1"/>
</dbReference>
<dbReference type="Gene3D" id="3.40.50.300">
    <property type="entry name" value="P-loop containing nucleotide triphosphate hydrolases"/>
    <property type="match status" value="1"/>
</dbReference>
<dbReference type="GO" id="GO:0043565">
    <property type="term" value="F:sequence-specific DNA binding"/>
    <property type="evidence" value="ECO:0007669"/>
    <property type="project" value="InterPro"/>
</dbReference>
<dbReference type="Gene3D" id="1.10.8.60">
    <property type="match status" value="1"/>
</dbReference>
<keyword evidence="5" id="KW-0010">Activator</keyword>
<dbReference type="GO" id="GO:0005524">
    <property type="term" value="F:ATP binding"/>
    <property type="evidence" value="ECO:0007669"/>
    <property type="project" value="UniProtKB-KW"/>
</dbReference>
<dbReference type="InterPro" id="IPR027417">
    <property type="entry name" value="P-loop_NTPase"/>
</dbReference>